<evidence type="ECO:0000256" key="1">
    <source>
        <dbReference type="SAM" id="MobiDB-lite"/>
    </source>
</evidence>
<dbReference type="SUPFAM" id="SSF50249">
    <property type="entry name" value="Nucleic acid-binding proteins"/>
    <property type="match status" value="1"/>
</dbReference>
<dbReference type="Proteomes" id="UP001157974">
    <property type="component" value="Unassembled WGS sequence"/>
</dbReference>
<gene>
    <name evidence="3" type="ORF">NDN08_003360</name>
</gene>
<dbReference type="SMART" id="SM00316">
    <property type="entry name" value="S1"/>
    <property type="match status" value="3"/>
</dbReference>
<dbReference type="EMBL" id="JAMWBK010000003">
    <property type="protein sequence ID" value="KAJ8906876.1"/>
    <property type="molecule type" value="Genomic_DNA"/>
</dbReference>
<feature type="region of interest" description="Disordered" evidence="1">
    <location>
        <begin position="329"/>
        <end position="384"/>
    </location>
</feature>
<evidence type="ECO:0000259" key="2">
    <source>
        <dbReference type="PROSITE" id="PS50126"/>
    </source>
</evidence>
<organism evidence="3 4">
    <name type="scientific">Rhodosorus marinus</name>
    <dbReference type="NCBI Taxonomy" id="101924"/>
    <lineage>
        <taxon>Eukaryota</taxon>
        <taxon>Rhodophyta</taxon>
        <taxon>Stylonematophyceae</taxon>
        <taxon>Stylonematales</taxon>
        <taxon>Stylonemataceae</taxon>
        <taxon>Rhodosorus</taxon>
    </lineage>
</organism>
<dbReference type="PROSITE" id="PS50126">
    <property type="entry name" value="S1"/>
    <property type="match status" value="1"/>
</dbReference>
<name>A0AAV8UWA6_9RHOD</name>
<dbReference type="InterPro" id="IPR012340">
    <property type="entry name" value="NA-bd_OB-fold"/>
</dbReference>
<accession>A0AAV8UWA6</accession>
<proteinExistence type="predicted"/>
<keyword evidence="4" id="KW-1185">Reference proteome</keyword>
<dbReference type="InterPro" id="IPR003029">
    <property type="entry name" value="S1_domain"/>
</dbReference>
<dbReference type="Pfam" id="PF00575">
    <property type="entry name" value="S1"/>
    <property type="match status" value="1"/>
</dbReference>
<evidence type="ECO:0000313" key="4">
    <source>
        <dbReference type="Proteomes" id="UP001157974"/>
    </source>
</evidence>
<comment type="caution">
    <text evidence="3">The sequence shown here is derived from an EMBL/GenBank/DDBJ whole genome shotgun (WGS) entry which is preliminary data.</text>
</comment>
<feature type="domain" description="S1 motif" evidence="2">
    <location>
        <begin position="247"/>
        <end position="315"/>
    </location>
</feature>
<feature type="compositionally biased region" description="Polar residues" evidence="1">
    <location>
        <begin position="336"/>
        <end position="352"/>
    </location>
</feature>
<evidence type="ECO:0000313" key="3">
    <source>
        <dbReference type="EMBL" id="KAJ8906876.1"/>
    </source>
</evidence>
<feature type="compositionally biased region" description="Acidic residues" evidence="1">
    <location>
        <begin position="353"/>
        <end position="374"/>
    </location>
</feature>
<dbReference type="Gene3D" id="2.40.50.140">
    <property type="entry name" value="Nucleic acid-binding proteins"/>
    <property type="match status" value="1"/>
</dbReference>
<reference evidence="3 4" key="1">
    <citation type="journal article" date="2023" name="Nat. Commun.">
        <title>Origin of minicircular mitochondrial genomes in red algae.</title>
        <authorList>
            <person name="Lee Y."/>
            <person name="Cho C.H."/>
            <person name="Lee Y.M."/>
            <person name="Park S.I."/>
            <person name="Yang J.H."/>
            <person name="West J.A."/>
            <person name="Bhattacharya D."/>
            <person name="Yoon H.S."/>
        </authorList>
    </citation>
    <scope>NUCLEOTIDE SEQUENCE [LARGE SCALE GENOMIC DNA]</scope>
    <source>
        <strain evidence="3 4">CCMP1338</strain>
        <tissue evidence="3">Whole cell</tissue>
    </source>
</reference>
<protein>
    <recommendedName>
        <fullName evidence="2">S1 motif domain-containing protein</fullName>
    </recommendedName>
</protein>
<dbReference type="AlphaFoldDB" id="A0AAV8UWA6"/>
<dbReference type="GO" id="GO:0003676">
    <property type="term" value="F:nucleic acid binding"/>
    <property type="evidence" value="ECO:0007669"/>
    <property type="project" value="InterPro"/>
</dbReference>
<sequence length="384" mass="42878">MEAVGFIYGYSNGGVSRRGGSRGGVCYARRLDELEAGDLLVGEVKQSGGAKSAWVDCGVVRKGKGGSEVPVNGRLRASKGKEPEAIGEKVVVYVKRVKPGNGRFEVVLSSQVKTRRQADRKLEDLEVGDDISGDIVHLFPRGALVAVPVDRLGKNGKRKPVLALLRRSEFLSEWASDIDYVLKEGQRVLKVGDSLDLYVGEVFPRSAHLRLCAEKKTEEQISQQRIQRMKDKRARKARRAAATPVIGSERDGIVTKLLKFGVLVDIGWKKRALLHWKRMPEDLKYEWRDELPRGTKLKVKVESVRDNDDVELSLSVGEVEIDEQAEMVFSRPEGTEASSEPQPTSQTASSETVNEDDQEEWVDDEDDDEDDEFLSNDYLDDKYG</sequence>